<dbReference type="PANTHER" id="PTHR32432">
    <property type="entry name" value="CELL DIVISION PROTEIN FTSA-RELATED"/>
    <property type="match status" value="1"/>
</dbReference>
<dbReference type="SUPFAM" id="SSF53067">
    <property type="entry name" value="Actin-like ATPase domain"/>
    <property type="match status" value="2"/>
</dbReference>
<keyword evidence="2" id="KW-0132">Cell division</keyword>
<evidence type="ECO:0000313" key="3">
    <source>
        <dbReference type="Proteomes" id="UP000034075"/>
    </source>
</evidence>
<comment type="caution">
    <text evidence="2">The sequence shown here is derived from an EMBL/GenBank/DDBJ whole genome shotgun (WGS) entry which is preliminary data.</text>
</comment>
<dbReference type="Proteomes" id="UP000034075">
    <property type="component" value="Unassembled WGS sequence"/>
</dbReference>
<dbReference type="Gene3D" id="3.30.420.40">
    <property type="match status" value="1"/>
</dbReference>
<dbReference type="AlphaFoldDB" id="A0A0G0F0J7"/>
<protein>
    <submittedName>
        <fullName evidence="2">Cell division protein (Septum formation)</fullName>
    </submittedName>
</protein>
<sequence>MLNLPFLRNFSENNSLLDSNKNVIALDIGTEKLKSLLFSMDSTGINIKKISRIEQQQNAMRSGIITNLDTVLDNCRLSISELTSRLSDEDMPKHVVMGIAGEYIQGVSIVINYQREENFDKEVTAKEQENIIKQIKEKIEVNGKEDLGARTGLQNDDIEILHITKTGLEIGGMPVDSLVGYKGREVKLNFYASFAPKTYVEALRKVAQELNLNILGIVSQPFAVARAFNGSTNKDFSAIFIDIGGGTSDIAVVEKGNIVETKMFAFGGRTFTKEIVNTLSLDYRHAEQRKIKYSDKDLTKELAREVQKVVYPVANLWMKTLKTAFYSCDDIDTFPGQIYLCGGGALLPEIKEVMLEFPWKKYLPFPVVPRIEYFTPQKLDNIVDLSGDLKYVFDITPAALAKFAYDNEVNRFKKIPT</sequence>
<organism evidence="2 3">
    <name type="scientific">candidate division WS6 bacterium GW2011_GWC2_36_7</name>
    <dbReference type="NCBI Taxonomy" id="1619091"/>
    <lineage>
        <taxon>Bacteria</taxon>
        <taxon>Candidatus Dojkabacteria</taxon>
    </lineage>
</organism>
<dbReference type="InterPro" id="IPR050696">
    <property type="entry name" value="FtsA/MreB"/>
</dbReference>
<dbReference type="Pfam" id="PF14450">
    <property type="entry name" value="FtsA"/>
    <property type="match status" value="1"/>
</dbReference>
<evidence type="ECO:0000259" key="1">
    <source>
        <dbReference type="SMART" id="SM00842"/>
    </source>
</evidence>
<evidence type="ECO:0000313" key="2">
    <source>
        <dbReference type="EMBL" id="KKQ11322.1"/>
    </source>
</evidence>
<dbReference type="GO" id="GO:0051301">
    <property type="term" value="P:cell division"/>
    <property type="evidence" value="ECO:0007669"/>
    <property type="project" value="UniProtKB-KW"/>
</dbReference>
<dbReference type="SMART" id="SM00842">
    <property type="entry name" value="FtsA"/>
    <property type="match status" value="1"/>
</dbReference>
<dbReference type="InterPro" id="IPR003494">
    <property type="entry name" value="SHS2_FtsA"/>
</dbReference>
<reference evidence="2 3" key="1">
    <citation type="journal article" date="2015" name="Nature">
        <title>rRNA introns, odd ribosomes, and small enigmatic genomes across a large radiation of phyla.</title>
        <authorList>
            <person name="Brown C.T."/>
            <person name="Hug L.A."/>
            <person name="Thomas B.C."/>
            <person name="Sharon I."/>
            <person name="Castelle C.J."/>
            <person name="Singh A."/>
            <person name="Wilkins M.J."/>
            <person name="Williams K.H."/>
            <person name="Banfield J.F."/>
        </authorList>
    </citation>
    <scope>NUCLEOTIDE SEQUENCE [LARGE SCALE GENOMIC DNA]</scope>
</reference>
<name>A0A0G0F0J7_9BACT</name>
<keyword evidence="2" id="KW-0131">Cell cycle</keyword>
<feature type="domain" description="SHS2" evidence="1">
    <location>
        <begin position="23"/>
        <end position="228"/>
    </location>
</feature>
<dbReference type="InterPro" id="IPR043129">
    <property type="entry name" value="ATPase_NBD"/>
</dbReference>
<dbReference type="EMBL" id="LBSF01000033">
    <property type="protein sequence ID" value="KKQ11322.1"/>
    <property type="molecule type" value="Genomic_DNA"/>
</dbReference>
<gene>
    <name evidence="2" type="ORF">US24_C0033G0002</name>
</gene>
<accession>A0A0G0F0J7</accession>
<proteinExistence type="predicted"/>